<feature type="coiled-coil region" evidence="1">
    <location>
        <begin position="15"/>
        <end position="45"/>
    </location>
</feature>
<accession>A0A8S5QCS4</accession>
<evidence type="ECO:0000313" key="2">
    <source>
        <dbReference type="EMBL" id="DAE16340.1"/>
    </source>
</evidence>
<protein>
    <submittedName>
        <fullName evidence="2">Uncharacterized protein</fullName>
    </submittedName>
</protein>
<evidence type="ECO:0000256" key="1">
    <source>
        <dbReference type="SAM" id="Coils"/>
    </source>
</evidence>
<name>A0A8S5QCS4_9CAUD</name>
<keyword evidence="1" id="KW-0175">Coiled coil</keyword>
<organism evidence="2">
    <name type="scientific">Siphoviridae sp. ctKyp3</name>
    <dbReference type="NCBI Taxonomy" id="2825447"/>
    <lineage>
        <taxon>Viruses</taxon>
        <taxon>Duplodnaviria</taxon>
        <taxon>Heunggongvirae</taxon>
        <taxon>Uroviricota</taxon>
        <taxon>Caudoviricetes</taxon>
    </lineage>
</organism>
<dbReference type="EMBL" id="BK015620">
    <property type="protein sequence ID" value="DAE16340.1"/>
    <property type="molecule type" value="Genomic_DNA"/>
</dbReference>
<sequence length="117" mass="13615">MRPIGYRLNVEVSGIEEFKEACKEVSKKAEELQEAIDRLSEIEVKVTADYVRSSKAEETTSYKGNKRKRQMTHLDRLLDHAKYLKKNDFHSKIVITADGVYLEQTKEFHPLDETLLD</sequence>
<reference evidence="2" key="1">
    <citation type="journal article" date="2021" name="Proc. Natl. Acad. Sci. U.S.A.">
        <title>A Catalog of Tens of Thousands of Viruses from Human Metagenomes Reveals Hidden Associations with Chronic Diseases.</title>
        <authorList>
            <person name="Tisza M.J."/>
            <person name="Buck C.B."/>
        </authorList>
    </citation>
    <scope>NUCLEOTIDE SEQUENCE</scope>
    <source>
        <strain evidence="2">CtKyp3</strain>
    </source>
</reference>
<proteinExistence type="predicted"/>